<protein>
    <recommendedName>
        <fullName evidence="2">Terminase large subunit gp17-like C-terminal domain-containing protein</fullName>
    </recommendedName>
</protein>
<evidence type="ECO:0000256" key="1">
    <source>
        <dbReference type="ARBA" id="ARBA00022612"/>
    </source>
</evidence>
<gene>
    <name evidence="3" type="ORF">HHL14_27305</name>
</gene>
<evidence type="ECO:0000313" key="3">
    <source>
        <dbReference type="EMBL" id="NML34527.1"/>
    </source>
</evidence>
<reference evidence="3 4" key="1">
    <citation type="submission" date="2020-04" db="EMBL/GenBank/DDBJ databases">
        <title>Paraburkholderia sp. G-4-1-8 isolated from soil.</title>
        <authorList>
            <person name="Dahal R.H."/>
        </authorList>
    </citation>
    <scope>NUCLEOTIDE SEQUENCE [LARGE SCALE GENOMIC DNA]</scope>
    <source>
        <strain evidence="3 4">G-4-1-8</strain>
    </source>
</reference>
<organism evidence="3 4">
    <name type="scientific">Paraburkholderia antibiotica</name>
    <dbReference type="NCBI Taxonomy" id="2728839"/>
    <lineage>
        <taxon>Bacteria</taxon>
        <taxon>Pseudomonadati</taxon>
        <taxon>Pseudomonadota</taxon>
        <taxon>Betaproteobacteria</taxon>
        <taxon>Burkholderiales</taxon>
        <taxon>Burkholderiaceae</taxon>
        <taxon>Paraburkholderia</taxon>
    </lineage>
</organism>
<proteinExistence type="predicted"/>
<accession>A0A7Y0A113</accession>
<dbReference type="AlphaFoldDB" id="A0A7Y0A113"/>
<name>A0A7Y0A113_9BURK</name>
<dbReference type="Pfam" id="PF03237">
    <property type="entry name" value="Terminase_6N"/>
    <property type="match status" value="1"/>
</dbReference>
<keyword evidence="4" id="KW-1185">Reference proteome</keyword>
<feature type="domain" description="Terminase large subunit gp17-like C-terminal" evidence="2">
    <location>
        <begin position="297"/>
        <end position="416"/>
    </location>
</feature>
<sequence length="475" mass="54504">MLQAGHDSLIIYSLLVDPRYTANRFHRHLAEVIERAVARGYGRIMIFAPPQHGKSEMVSRKAPAWIMGKHPDWPIIAASYGDDLVELNGNAVRGAVSSPMHRAIFPGFDLDPSSKAKANFHTNAGGKYLGVTIRGGGTGFPAKVFIIDDPFKSRAEADSDTFREHVKNWYRSVVYTRLAENSILIIMHTRWHDDDLAGWLLREHPQENWEVVNLPAIADEPDDPLGREAGEPLVPERFSAKALDQKRLAVGSREWMSLYQGKPPAKGGGTFLKYWLRYYDQKDIGRAMWMMNRYLLVDPARTQKKTSDYTAILLVGLHLDRNYYLLDAVYDRLKLKARHEAIIAMHRKWRPIATGFKKNGFEQELEYLEEVQNNENYRFKVVPLPDDGKKEPRIERLAPDFEASRWWFPQTMWKTGTDGVARDLIAQFVDEEFLPFPAGRHDDFFDGLSAIKDIDPKWPAPSARRSRNNQEFLIV</sequence>
<evidence type="ECO:0000313" key="4">
    <source>
        <dbReference type="Proteomes" id="UP000583127"/>
    </source>
</evidence>
<evidence type="ECO:0000259" key="2">
    <source>
        <dbReference type="Pfam" id="PF17289"/>
    </source>
</evidence>
<dbReference type="Proteomes" id="UP000583127">
    <property type="component" value="Unassembled WGS sequence"/>
</dbReference>
<keyword evidence="1" id="KW-1188">Viral release from host cell</keyword>
<dbReference type="EMBL" id="JABBFZ010000022">
    <property type="protein sequence ID" value="NML34527.1"/>
    <property type="molecule type" value="Genomic_DNA"/>
</dbReference>
<comment type="caution">
    <text evidence="3">The sequence shown here is derived from an EMBL/GenBank/DDBJ whole genome shotgun (WGS) entry which is preliminary data.</text>
</comment>
<dbReference type="InterPro" id="IPR035421">
    <property type="entry name" value="Terminase_6C"/>
</dbReference>
<dbReference type="Pfam" id="PF17289">
    <property type="entry name" value="Terminase_6C"/>
    <property type="match status" value="1"/>
</dbReference>
<dbReference type="RefSeq" id="WP_169500712.1">
    <property type="nucleotide sequence ID" value="NZ_JABBFZ010000022.1"/>
</dbReference>